<reference evidence="3" key="1">
    <citation type="submission" date="2021-12" db="EMBL/GenBank/DDBJ databases">
        <authorList>
            <person name="Rodrigo-Torres L."/>
            <person name="Arahal R. D."/>
            <person name="Lucena T."/>
        </authorList>
    </citation>
    <scope>NUCLEOTIDE SEQUENCE</scope>
    <source>
        <strain evidence="3">CECT 8419</strain>
    </source>
</reference>
<dbReference type="RefSeq" id="WP_238751907.1">
    <property type="nucleotide sequence ID" value="NZ_CAKLPZ010000004.1"/>
</dbReference>
<protein>
    <submittedName>
        <fullName evidence="3">tRNA 5-methylaminomethyl-2-thiouridine biosynthesis bifunctional protein MnmC</fullName>
        <ecNumber evidence="3">2.1.1.61</ecNumber>
    </submittedName>
</protein>
<dbReference type="EMBL" id="CAKLPZ010000004">
    <property type="protein sequence ID" value="CAH1002047.1"/>
    <property type="molecule type" value="Genomic_DNA"/>
</dbReference>
<accession>A0ABN8F7S8</accession>
<feature type="domain" description="FAD dependent oxidoreductase" evidence="2">
    <location>
        <begin position="2"/>
        <end position="319"/>
    </location>
</feature>
<dbReference type="GO" id="GO:0032259">
    <property type="term" value="P:methylation"/>
    <property type="evidence" value="ECO:0007669"/>
    <property type="project" value="UniProtKB-KW"/>
</dbReference>
<evidence type="ECO:0000313" key="4">
    <source>
        <dbReference type="Proteomes" id="UP000837803"/>
    </source>
</evidence>
<dbReference type="Proteomes" id="UP000837803">
    <property type="component" value="Unassembled WGS sequence"/>
</dbReference>
<dbReference type="EC" id="2.1.1.61" evidence="3"/>
<name>A0ABN8F7S8_9BACT</name>
<dbReference type="InterPro" id="IPR006076">
    <property type="entry name" value="FAD-dep_OxRdtase"/>
</dbReference>
<dbReference type="PANTHER" id="PTHR13847:SF289">
    <property type="entry name" value="GLYCINE OXIDASE"/>
    <property type="match status" value="1"/>
</dbReference>
<organism evidence="3 4">
    <name type="scientific">Neolewinella maritima</name>
    <dbReference type="NCBI Taxonomy" id="1383882"/>
    <lineage>
        <taxon>Bacteria</taxon>
        <taxon>Pseudomonadati</taxon>
        <taxon>Bacteroidota</taxon>
        <taxon>Saprospiria</taxon>
        <taxon>Saprospirales</taxon>
        <taxon>Lewinellaceae</taxon>
        <taxon>Neolewinella</taxon>
    </lineage>
</organism>
<gene>
    <name evidence="3" type="primary">mnmC_2</name>
    <name evidence="3" type="ORF">LEM8419_02962</name>
</gene>
<evidence type="ECO:0000256" key="1">
    <source>
        <dbReference type="ARBA" id="ARBA00023002"/>
    </source>
</evidence>
<dbReference type="SUPFAM" id="SSF51905">
    <property type="entry name" value="FAD/NAD(P)-binding domain"/>
    <property type="match status" value="1"/>
</dbReference>
<proteinExistence type="predicted"/>
<dbReference type="GO" id="GO:0004808">
    <property type="term" value="F:tRNA (5-methylaminomethyl-2-thiouridylate)(34)-methyltransferase activity"/>
    <property type="evidence" value="ECO:0007669"/>
    <property type="project" value="UniProtKB-EC"/>
</dbReference>
<dbReference type="InterPro" id="IPR036188">
    <property type="entry name" value="FAD/NAD-bd_sf"/>
</dbReference>
<evidence type="ECO:0000259" key="2">
    <source>
        <dbReference type="Pfam" id="PF01266"/>
    </source>
</evidence>
<dbReference type="Pfam" id="PF01266">
    <property type="entry name" value="DAO"/>
    <property type="match status" value="1"/>
</dbReference>
<sequence length="342" mass="38139">MDYLIIGQGLAGTLIGYRLEQAGHRVHYADAAEQTAASSVAAGVINPITGRRFVRSWRIDELLPEARELYAQLENTLGVRLWHDLPLIRTLFNRGEQNDWLSRGGDPGYAQYLDDTPNLGSLPELTYPAFSYVGVRQTARVDLRRLVQTFRSRILATGRFTASVIDYGALPPGYDRYIFCEGWRARYNPYFNYLPHGGTKGEALLVDTGDAPVLKRMFKHRVFLVPQIEGGYWVGASSSNAFTDDGPTGATATFLEDRLREVLRVPYTVTAHLAAVRPTVRDRRMLLGRHPQHPELYIFNGLGTKGASLAPLGSKWLYDLLERGIPVPAEVSIDRFSDQGAG</sequence>
<dbReference type="PANTHER" id="PTHR13847">
    <property type="entry name" value="SARCOSINE DEHYDROGENASE-RELATED"/>
    <property type="match status" value="1"/>
</dbReference>
<keyword evidence="4" id="KW-1185">Reference proteome</keyword>
<keyword evidence="3" id="KW-0808">Transferase</keyword>
<keyword evidence="3" id="KW-0489">Methyltransferase</keyword>
<keyword evidence="1" id="KW-0560">Oxidoreductase</keyword>
<evidence type="ECO:0000313" key="3">
    <source>
        <dbReference type="EMBL" id="CAH1002047.1"/>
    </source>
</evidence>
<dbReference type="Gene3D" id="3.50.50.60">
    <property type="entry name" value="FAD/NAD(P)-binding domain"/>
    <property type="match status" value="2"/>
</dbReference>
<dbReference type="Gene3D" id="3.30.9.10">
    <property type="entry name" value="D-Amino Acid Oxidase, subunit A, domain 2"/>
    <property type="match status" value="1"/>
</dbReference>
<comment type="caution">
    <text evidence="3">The sequence shown here is derived from an EMBL/GenBank/DDBJ whole genome shotgun (WGS) entry which is preliminary data.</text>
</comment>